<dbReference type="EC" id="1.7.-.-" evidence="2"/>
<feature type="domain" description="NmrA-like" evidence="1">
    <location>
        <begin position="4"/>
        <end position="227"/>
    </location>
</feature>
<dbReference type="InterPro" id="IPR008030">
    <property type="entry name" value="NmrA-like"/>
</dbReference>
<dbReference type="AlphaFoldDB" id="A0A645FIE8"/>
<dbReference type="EMBL" id="VSSQ01060730">
    <property type="protein sequence ID" value="MPN14137.1"/>
    <property type="molecule type" value="Genomic_DNA"/>
</dbReference>
<dbReference type="InterPro" id="IPR051604">
    <property type="entry name" value="Ergot_Alk_Oxidoreductase"/>
</dbReference>
<name>A0A645FIE8_9ZZZZ</name>
<keyword evidence="2" id="KW-0560">Oxidoreductase</keyword>
<proteinExistence type="predicted"/>
<sequence length="238" mass="26959">MDETVNGDLNDLNSLRYAIQNVDGVYYLNPVFMENEIQMGLNMVKAAEEAKIDKFVFSSVYHPSLSLENHVSKRPIEEALYESGMKFVILQPAMFMQTVGNTWSVIKQTKQVALPYSKSAKMSYVDYRDIADVVAIAFTDNKLDNGTFELSSSGMYNRIELAEIISKSIGDKVEAKEIGFEDFSKGMPDGFAKNGLKAMFEHYDQCGFHGGNSLILETILKRKPRTLQTYFEEMEKEC</sequence>
<comment type="caution">
    <text evidence="2">The sequence shown here is derived from an EMBL/GenBank/DDBJ whole genome shotgun (WGS) entry which is preliminary data.</text>
</comment>
<gene>
    <name evidence="2" type="primary">azoB</name>
    <name evidence="2" type="ORF">SDC9_161463</name>
</gene>
<dbReference type="GO" id="GO:0016491">
    <property type="term" value="F:oxidoreductase activity"/>
    <property type="evidence" value="ECO:0007669"/>
    <property type="project" value="UniProtKB-KW"/>
</dbReference>
<protein>
    <submittedName>
        <fullName evidence="2">NAD(P)H azoreductase</fullName>
        <ecNumber evidence="2">1.7.-.-</ecNumber>
    </submittedName>
</protein>
<organism evidence="2">
    <name type="scientific">bioreactor metagenome</name>
    <dbReference type="NCBI Taxonomy" id="1076179"/>
    <lineage>
        <taxon>unclassified sequences</taxon>
        <taxon>metagenomes</taxon>
        <taxon>ecological metagenomes</taxon>
    </lineage>
</organism>
<dbReference type="InterPro" id="IPR036291">
    <property type="entry name" value="NAD(P)-bd_dom_sf"/>
</dbReference>
<dbReference type="SUPFAM" id="SSF51735">
    <property type="entry name" value="NAD(P)-binding Rossmann-fold domains"/>
    <property type="match status" value="1"/>
</dbReference>
<dbReference type="PANTHER" id="PTHR43162:SF1">
    <property type="entry name" value="PRESTALK A DIFFERENTIATION PROTEIN A"/>
    <property type="match status" value="1"/>
</dbReference>
<dbReference type="Pfam" id="PF05368">
    <property type="entry name" value="NmrA"/>
    <property type="match status" value="1"/>
</dbReference>
<reference evidence="2" key="1">
    <citation type="submission" date="2019-08" db="EMBL/GenBank/DDBJ databases">
        <authorList>
            <person name="Kucharzyk K."/>
            <person name="Murdoch R.W."/>
            <person name="Higgins S."/>
            <person name="Loffler F."/>
        </authorList>
    </citation>
    <scope>NUCLEOTIDE SEQUENCE</scope>
</reference>
<evidence type="ECO:0000313" key="2">
    <source>
        <dbReference type="EMBL" id="MPN14137.1"/>
    </source>
</evidence>
<accession>A0A645FIE8</accession>
<dbReference type="Gene3D" id="3.40.50.720">
    <property type="entry name" value="NAD(P)-binding Rossmann-like Domain"/>
    <property type="match status" value="1"/>
</dbReference>
<dbReference type="PANTHER" id="PTHR43162">
    <property type="match status" value="1"/>
</dbReference>
<evidence type="ECO:0000259" key="1">
    <source>
        <dbReference type="Pfam" id="PF05368"/>
    </source>
</evidence>